<sequence>MPGTSLRAALAATAISLAPIASTACTFITLEGADGTVVTARTMEWGSFDLKPRMTFVKAGQELTAMDMPDGKPGATWTSKYDFLGVSLLEQPFFGDGMNSEGLNVSLLYLPGFAEYEDYDPSNAERSVAPPDVTGFLLSQFATVDEVRAALADFHVVPVVTPELGIAAPVHFSITDPSGAQIIIEWVNGVLNVHDETLGVMTNSPPYDWHVANARNYINLRAVDWPAVSANGLDLAPIGYGTGMIGLPGDFTPPSRFIRALAWTQTSRPTDGGVDTIHEAMRILANFQLPMEASGEQANPAELETLKYGGTQYTVSYDLRNLTAYFQTSDNPMVRSVSLPDFDFGAIDAPLSIPMRVPDTPFAQDVTP</sequence>
<gene>
    <name evidence="5" type="ORF">CLV78_1146</name>
</gene>
<feature type="signal peptide" evidence="3">
    <location>
        <begin position="1"/>
        <end position="23"/>
    </location>
</feature>
<proteinExistence type="inferred from homology"/>
<feature type="domain" description="Choloylglycine hydrolase/NAAA C-terminal" evidence="4">
    <location>
        <begin position="25"/>
        <end position="341"/>
    </location>
</feature>
<dbReference type="PANTHER" id="PTHR35527:SF2">
    <property type="entry name" value="HYDROLASE"/>
    <property type="match status" value="1"/>
</dbReference>
<dbReference type="Gene3D" id="3.60.60.10">
    <property type="entry name" value="Penicillin V Acylase, Chain A"/>
    <property type="match status" value="1"/>
</dbReference>
<evidence type="ECO:0000313" key="6">
    <source>
        <dbReference type="Proteomes" id="UP000239480"/>
    </source>
</evidence>
<comment type="caution">
    <text evidence="5">The sequence shown here is derived from an EMBL/GenBank/DDBJ whole genome shotgun (WGS) entry which is preliminary data.</text>
</comment>
<dbReference type="InterPro" id="IPR029132">
    <property type="entry name" value="CBAH/NAAA_C"/>
</dbReference>
<dbReference type="Proteomes" id="UP000239480">
    <property type="component" value="Unassembled WGS sequence"/>
</dbReference>
<dbReference type="Pfam" id="PF02275">
    <property type="entry name" value="CBAH"/>
    <property type="match status" value="1"/>
</dbReference>
<protein>
    <submittedName>
        <fullName evidence="5">Choloylglycine hydrolase</fullName>
    </submittedName>
</protein>
<organism evidence="5 6">
    <name type="scientific">Aliiruegeria haliotis</name>
    <dbReference type="NCBI Taxonomy" id="1280846"/>
    <lineage>
        <taxon>Bacteria</taxon>
        <taxon>Pseudomonadati</taxon>
        <taxon>Pseudomonadota</taxon>
        <taxon>Alphaproteobacteria</taxon>
        <taxon>Rhodobacterales</taxon>
        <taxon>Roseobacteraceae</taxon>
        <taxon>Aliiruegeria</taxon>
    </lineage>
</organism>
<accession>A0A2T0RGG8</accession>
<dbReference type="OrthoDB" id="9794717at2"/>
<feature type="chain" id="PRO_5015578750" evidence="3">
    <location>
        <begin position="24"/>
        <end position="368"/>
    </location>
</feature>
<evidence type="ECO:0000256" key="2">
    <source>
        <dbReference type="ARBA" id="ARBA00022801"/>
    </source>
</evidence>
<dbReference type="GO" id="GO:0016787">
    <property type="term" value="F:hydrolase activity"/>
    <property type="evidence" value="ECO:0007669"/>
    <property type="project" value="UniProtKB-KW"/>
</dbReference>
<comment type="similarity">
    <text evidence="1">Belongs to the peptidase C59 family.</text>
</comment>
<dbReference type="PANTHER" id="PTHR35527">
    <property type="entry name" value="CHOLOYLGLYCINE HYDROLASE"/>
    <property type="match status" value="1"/>
</dbReference>
<dbReference type="SUPFAM" id="SSF56235">
    <property type="entry name" value="N-terminal nucleophile aminohydrolases (Ntn hydrolases)"/>
    <property type="match status" value="1"/>
</dbReference>
<keyword evidence="3" id="KW-0732">Signal</keyword>
<dbReference type="RefSeq" id="WP_106207866.1">
    <property type="nucleotide sequence ID" value="NZ_PVTD01000014.1"/>
</dbReference>
<evidence type="ECO:0000256" key="3">
    <source>
        <dbReference type="SAM" id="SignalP"/>
    </source>
</evidence>
<name>A0A2T0RGG8_9RHOB</name>
<keyword evidence="6" id="KW-1185">Reference proteome</keyword>
<dbReference type="EMBL" id="PVTD01000014">
    <property type="protein sequence ID" value="PRY20221.1"/>
    <property type="molecule type" value="Genomic_DNA"/>
</dbReference>
<dbReference type="AlphaFoldDB" id="A0A2T0RGG8"/>
<reference evidence="5 6" key="1">
    <citation type="submission" date="2018-03" db="EMBL/GenBank/DDBJ databases">
        <title>Genomic Encyclopedia of Archaeal and Bacterial Type Strains, Phase II (KMG-II): from individual species to whole genera.</title>
        <authorList>
            <person name="Goeker M."/>
        </authorList>
    </citation>
    <scope>NUCLEOTIDE SEQUENCE [LARGE SCALE GENOMIC DNA]</scope>
    <source>
        <strain evidence="5 6">DSM 29328</strain>
    </source>
</reference>
<dbReference type="InterPro" id="IPR052193">
    <property type="entry name" value="Peptidase_C59"/>
</dbReference>
<dbReference type="InterPro" id="IPR029055">
    <property type="entry name" value="Ntn_hydrolases_N"/>
</dbReference>
<evidence type="ECO:0000259" key="4">
    <source>
        <dbReference type="Pfam" id="PF02275"/>
    </source>
</evidence>
<evidence type="ECO:0000256" key="1">
    <source>
        <dbReference type="ARBA" id="ARBA00006625"/>
    </source>
</evidence>
<dbReference type="PROSITE" id="PS51257">
    <property type="entry name" value="PROKAR_LIPOPROTEIN"/>
    <property type="match status" value="1"/>
</dbReference>
<evidence type="ECO:0000313" key="5">
    <source>
        <dbReference type="EMBL" id="PRY20221.1"/>
    </source>
</evidence>
<keyword evidence="2 5" id="KW-0378">Hydrolase</keyword>